<dbReference type="AlphaFoldDB" id="A0A2M3ZP46"/>
<proteinExistence type="predicted"/>
<evidence type="ECO:0000256" key="1">
    <source>
        <dbReference type="SAM" id="Phobius"/>
    </source>
</evidence>
<feature type="transmembrane region" description="Helical" evidence="1">
    <location>
        <begin position="25"/>
        <end position="44"/>
    </location>
</feature>
<keyword evidence="1" id="KW-0472">Membrane</keyword>
<sequence length="134" mass="15475">MLLLLLLLCLQRSFNVIVTQLLLLLLELLVLLVLALLNVVLYRGERLRMVQVRRRRRHSSVRGVTVGVARAGERVALVRWLHNATHGLARPRRIRRAAACTTVTTAWPPIHHCRCRCWWCCSTNAESQVHWATR</sequence>
<name>A0A2M3ZP46_9DIPT</name>
<keyword evidence="1" id="KW-1133">Transmembrane helix</keyword>
<reference evidence="2" key="1">
    <citation type="submission" date="2018-01" db="EMBL/GenBank/DDBJ databases">
        <title>An insight into the sialome of Amazonian anophelines.</title>
        <authorList>
            <person name="Ribeiro J.M."/>
            <person name="Scarpassa V."/>
            <person name="Calvo E."/>
        </authorList>
    </citation>
    <scope>NUCLEOTIDE SEQUENCE</scope>
    <source>
        <tissue evidence="2">Salivary glands</tissue>
    </source>
</reference>
<organism evidence="2">
    <name type="scientific">Anopheles braziliensis</name>
    <dbReference type="NCBI Taxonomy" id="58242"/>
    <lineage>
        <taxon>Eukaryota</taxon>
        <taxon>Metazoa</taxon>
        <taxon>Ecdysozoa</taxon>
        <taxon>Arthropoda</taxon>
        <taxon>Hexapoda</taxon>
        <taxon>Insecta</taxon>
        <taxon>Pterygota</taxon>
        <taxon>Neoptera</taxon>
        <taxon>Endopterygota</taxon>
        <taxon>Diptera</taxon>
        <taxon>Nematocera</taxon>
        <taxon>Culicoidea</taxon>
        <taxon>Culicidae</taxon>
        <taxon>Anophelinae</taxon>
        <taxon>Anopheles</taxon>
    </lineage>
</organism>
<keyword evidence="1" id="KW-0812">Transmembrane</keyword>
<accession>A0A2M3ZP46</accession>
<protein>
    <submittedName>
        <fullName evidence="2">Putative secreted peptide</fullName>
    </submittedName>
</protein>
<dbReference type="EMBL" id="GGFM01009522">
    <property type="protein sequence ID" value="MBW30273.1"/>
    <property type="molecule type" value="Transcribed_RNA"/>
</dbReference>
<evidence type="ECO:0000313" key="2">
    <source>
        <dbReference type="EMBL" id="MBW30273.1"/>
    </source>
</evidence>